<sequence length="51" mass="5684">MMMNKNIELYGVKVVARPKIKAEKNLNLSGGSGKQIVKSETKLVLRTHRAC</sequence>
<dbReference type="STRING" id="177439.DP2043"/>
<keyword evidence="2" id="KW-1185">Reference proteome</keyword>
<dbReference type="KEGG" id="dps:DP2043"/>
<dbReference type="AlphaFoldDB" id="Q6ALK3"/>
<dbReference type="EMBL" id="CR522870">
    <property type="protein sequence ID" value="CAG36772.1"/>
    <property type="molecule type" value="Genomic_DNA"/>
</dbReference>
<dbReference type="HOGENOM" id="CLU_3013056_0_0_7"/>
<name>Q6ALK3_DESPS</name>
<dbReference type="Proteomes" id="UP000000602">
    <property type="component" value="Chromosome"/>
</dbReference>
<organism evidence="1 2">
    <name type="scientific">Desulfotalea psychrophila (strain LSv54 / DSM 12343)</name>
    <dbReference type="NCBI Taxonomy" id="177439"/>
    <lineage>
        <taxon>Bacteria</taxon>
        <taxon>Pseudomonadati</taxon>
        <taxon>Thermodesulfobacteriota</taxon>
        <taxon>Desulfobulbia</taxon>
        <taxon>Desulfobulbales</taxon>
        <taxon>Desulfocapsaceae</taxon>
        <taxon>Desulfotalea</taxon>
    </lineage>
</organism>
<accession>Q6ALK3</accession>
<protein>
    <submittedName>
        <fullName evidence="1">Uncharacterized protein</fullName>
    </submittedName>
</protein>
<evidence type="ECO:0000313" key="2">
    <source>
        <dbReference type="Proteomes" id="UP000000602"/>
    </source>
</evidence>
<reference evidence="2" key="1">
    <citation type="journal article" date="2004" name="Environ. Microbiol.">
        <title>The genome of Desulfotalea psychrophila, a sulfate-reducing bacterium from permanently cold Arctic sediments.</title>
        <authorList>
            <person name="Rabus R."/>
            <person name="Ruepp A."/>
            <person name="Frickey T."/>
            <person name="Rattei T."/>
            <person name="Fartmann B."/>
            <person name="Stark M."/>
            <person name="Bauer M."/>
            <person name="Zibat A."/>
            <person name="Lombardot T."/>
            <person name="Becker I."/>
            <person name="Amann J."/>
            <person name="Gellner K."/>
            <person name="Teeling H."/>
            <person name="Leuschner W.D."/>
            <person name="Gloeckner F.-O."/>
            <person name="Lupas A.N."/>
            <person name="Amann R."/>
            <person name="Klenk H.-P."/>
        </authorList>
    </citation>
    <scope>NUCLEOTIDE SEQUENCE [LARGE SCALE GENOMIC DNA]</scope>
    <source>
        <strain evidence="2">DSM 12343 / LSv54</strain>
    </source>
</reference>
<dbReference type="eggNOG" id="COG1670">
    <property type="taxonomic scope" value="Bacteria"/>
</dbReference>
<proteinExistence type="predicted"/>
<evidence type="ECO:0000313" key="1">
    <source>
        <dbReference type="EMBL" id="CAG36772.1"/>
    </source>
</evidence>
<gene>
    <name evidence="1" type="ordered locus">DP2043</name>
</gene>